<dbReference type="STRING" id="329884.A0A4U0X7X6"/>
<feature type="domain" description="Major facilitator superfamily (MFS) profile" evidence="10">
    <location>
        <begin position="90"/>
        <end position="602"/>
    </location>
</feature>
<protein>
    <recommendedName>
        <fullName evidence="10">Major facilitator superfamily (MFS) profile domain-containing protein</fullName>
    </recommendedName>
</protein>
<feature type="transmembrane region" description="Helical" evidence="9">
    <location>
        <begin position="249"/>
        <end position="269"/>
    </location>
</feature>
<organism evidence="11 12">
    <name type="scientific">Friedmanniomyces simplex</name>
    <dbReference type="NCBI Taxonomy" id="329884"/>
    <lineage>
        <taxon>Eukaryota</taxon>
        <taxon>Fungi</taxon>
        <taxon>Dikarya</taxon>
        <taxon>Ascomycota</taxon>
        <taxon>Pezizomycotina</taxon>
        <taxon>Dothideomycetes</taxon>
        <taxon>Dothideomycetidae</taxon>
        <taxon>Mycosphaerellales</taxon>
        <taxon>Teratosphaeriaceae</taxon>
        <taxon>Friedmanniomyces</taxon>
    </lineage>
</organism>
<evidence type="ECO:0000256" key="5">
    <source>
        <dbReference type="ARBA" id="ARBA00022989"/>
    </source>
</evidence>
<feature type="region of interest" description="Disordered" evidence="8">
    <location>
        <begin position="38"/>
        <end position="71"/>
    </location>
</feature>
<dbReference type="PANTHER" id="PTHR23501:SF87">
    <property type="entry name" value="SIDEROPHORE IRON TRANSPORTER 2"/>
    <property type="match status" value="1"/>
</dbReference>
<feature type="compositionally biased region" description="Basic and acidic residues" evidence="8">
    <location>
        <begin position="653"/>
        <end position="663"/>
    </location>
</feature>
<name>A0A4U0X7X6_9PEZI</name>
<dbReference type="SUPFAM" id="SSF103473">
    <property type="entry name" value="MFS general substrate transporter"/>
    <property type="match status" value="1"/>
</dbReference>
<feature type="transmembrane region" description="Helical" evidence="9">
    <location>
        <begin position="297"/>
        <end position="320"/>
    </location>
</feature>
<sequence>MAQHHLHYGTLHVSGHASNDAAATEAGPATLVHGITLRRTSSAHEKAPSVTSTMNGDECDERPETPASVESAQAGVKRLEAIASTWTKTALYIAYLGIALTAWATSLESQTTTNLTIYATSAFSAHSLVSTVLVVQGVVLSVVKPPMSKIADVFGRLEAFSLSVLLYVIGYVQQAAANDVRTYAAAQIFYSAGQTGLQILVQIFIADTSDLLNRALVVTLPDVPFLVNVWIGPPLADAILRNLNWRWGYAIWAVVLPVAFLPLALTLLINQRKAAKLGLLPPSPFEGKNYREIMKSLWFELDVFGLLLLCAGFSLMLIPLTIGAGASWNNPSILAMLVVGGLCVIAFPFWERSKTLAPRAFFPRALFQNRTVLAGLAFAFFYFSAFYLSVFPYFQSYLLVVHDLSVTSAGHIIQIFTFSATITSILASLVIKYTKRYRQLVTIGTCIYITGLVLMVFYRTQDSSLTAIMGAQLLIGIGGGLCHGPAQLGVQASASHSEVAAATAAFLTLLEIGGAVGSAISGAIWSGNIPRKLQLYLPAETQDRAADIYGSIRLASSEWPMGSPTRMAINLAYQETMTKILVVAVCMATPCIFLSLVMEDYKLDEIDQNVKGVVIGGAQESADYVEAGPSSGQTARLLASDNDHDDDIEADDTAEHGSQDKKAALLSRHKQRKRA</sequence>
<dbReference type="PROSITE" id="PS50850">
    <property type="entry name" value="MFS"/>
    <property type="match status" value="1"/>
</dbReference>
<keyword evidence="7 9" id="KW-0472">Membrane</keyword>
<comment type="similarity">
    <text evidence="2">Belongs to the major facilitator superfamily.</text>
</comment>
<dbReference type="OrthoDB" id="2241241at2759"/>
<evidence type="ECO:0000256" key="1">
    <source>
        <dbReference type="ARBA" id="ARBA00004141"/>
    </source>
</evidence>
<keyword evidence="12" id="KW-1185">Reference proteome</keyword>
<keyword evidence="4 9" id="KW-0812">Transmembrane</keyword>
<evidence type="ECO:0000259" key="10">
    <source>
        <dbReference type="PROSITE" id="PS50850"/>
    </source>
</evidence>
<dbReference type="GO" id="GO:0015343">
    <property type="term" value="F:siderophore-iron transmembrane transporter activity"/>
    <property type="evidence" value="ECO:0007669"/>
    <property type="project" value="TreeGrafter"/>
</dbReference>
<evidence type="ECO:0000256" key="9">
    <source>
        <dbReference type="SAM" id="Phobius"/>
    </source>
</evidence>
<feature type="transmembrane region" description="Helical" evidence="9">
    <location>
        <begin position="580"/>
        <end position="598"/>
    </location>
</feature>
<evidence type="ECO:0000256" key="3">
    <source>
        <dbReference type="ARBA" id="ARBA00022448"/>
    </source>
</evidence>
<gene>
    <name evidence="11" type="ORF">B0A55_04022</name>
</gene>
<feature type="transmembrane region" description="Helical" evidence="9">
    <location>
        <begin position="153"/>
        <end position="172"/>
    </location>
</feature>
<evidence type="ECO:0000313" key="11">
    <source>
        <dbReference type="EMBL" id="TKA71388.1"/>
    </source>
</evidence>
<feature type="transmembrane region" description="Helical" evidence="9">
    <location>
        <begin position="117"/>
        <end position="141"/>
    </location>
</feature>
<comment type="caution">
    <text evidence="11">The sequence shown here is derived from an EMBL/GenBank/DDBJ whole genome shotgun (WGS) entry which is preliminary data.</text>
</comment>
<keyword evidence="6" id="KW-0406">Ion transport</keyword>
<proteinExistence type="inferred from homology"/>
<keyword evidence="3" id="KW-0813">Transport</keyword>
<feature type="transmembrane region" description="Helical" evidence="9">
    <location>
        <begin position="332"/>
        <end position="350"/>
    </location>
</feature>
<accession>A0A4U0X7X6</accession>
<feature type="transmembrane region" description="Helical" evidence="9">
    <location>
        <begin position="440"/>
        <end position="458"/>
    </location>
</feature>
<dbReference type="GO" id="GO:0005886">
    <property type="term" value="C:plasma membrane"/>
    <property type="evidence" value="ECO:0007669"/>
    <property type="project" value="TreeGrafter"/>
</dbReference>
<feature type="compositionally biased region" description="Acidic residues" evidence="8">
    <location>
        <begin position="643"/>
        <end position="652"/>
    </location>
</feature>
<feature type="transmembrane region" description="Helical" evidence="9">
    <location>
        <begin position="86"/>
        <end position="105"/>
    </location>
</feature>
<evidence type="ECO:0000256" key="8">
    <source>
        <dbReference type="SAM" id="MobiDB-lite"/>
    </source>
</evidence>
<feature type="transmembrane region" description="Helical" evidence="9">
    <location>
        <begin position="464"/>
        <end position="483"/>
    </location>
</feature>
<feature type="transmembrane region" description="Helical" evidence="9">
    <location>
        <begin position="371"/>
        <end position="391"/>
    </location>
</feature>
<evidence type="ECO:0000256" key="4">
    <source>
        <dbReference type="ARBA" id="ARBA00022692"/>
    </source>
</evidence>
<dbReference type="EMBL" id="NAJQ01000355">
    <property type="protein sequence ID" value="TKA71388.1"/>
    <property type="molecule type" value="Genomic_DNA"/>
</dbReference>
<evidence type="ECO:0000256" key="6">
    <source>
        <dbReference type="ARBA" id="ARBA00023065"/>
    </source>
</evidence>
<evidence type="ECO:0000256" key="2">
    <source>
        <dbReference type="ARBA" id="ARBA00008335"/>
    </source>
</evidence>
<evidence type="ECO:0000313" key="12">
    <source>
        <dbReference type="Proteomes" id="UP000309340"/>
    </source>
</evidence>
<dbReference type="InterPro" id="IPR011701">
    <property type="entry name" value="MFS"/>
</dbReference>
<feature type="transmembrane region" description="Helical" evidence="9">
    <location>
        <begin position="411"/>
        <end position="431"/>
    </location>
</feature>
<dbReference type="InterPro" id="IPR036259">
    <property type="entry name" value="MFS_trans_sf"/>
</dbReference>
<feature type="transmembrane region" description="Helical" evidence="9">
    <location>
        <begin position="504"/>
        <end position="525"/>
    </location>
</feature>
<comment type="subcellular location">
    <subcellularLocation>
        <location evidence="1">Membrane</location>
        <topology evidence="1">Multi-pass membrane protein</topology>
    </subcellularLocation>
</comment>
<dbReference type="AlphaFoldDB" id="A0A4U0X7X6"/>
<dbReference type="PANTHER" id="PTHR23501">
    <property type="entry name" value="MAJOR FACILITATOR SUPERFAMILY"/>
    <property type="match status" value="1"/>
</dbReference>
<dbReference type="FunFam" id="1.20.1250.20:FF:000197">
    <property type="entry name" value="Siderophore iron transporter 1"/>
    <property type="match status" value="1"/>
</dbReference>
<evidence type="ECO:0000256" key="7">
    <source>
        <dbReference type="ARBA" id="ARBA00023136"/>
    </source>
</evidence>
<dbReference type="Gene3D" id="1.20.1250.20">
    <property type="entry name" value="MFS general substrate transporter like domains"/>
    <property type="match status" value="2"/>
</dbReference>
<keyword evidence="5 9" id="KW-1133">Transmembrane helix</keyword>
<feature type="region of interest" description="Disordered" evidence="8">
    <location>
        <begin position="624"/>
        <end position="675"/>
    </location>
</feature>
<dbReference type="Proteomes" id="UP000309340">
    <property type="component" value="Unassembled WGS sequence"/>
</dbReference>
<dbReference type="InterPro" id="IPR020846">
    <property type="entry name" value="MFS_dom"/>
</dbReference>
<reference evidence="11 12" key="1">
    <citation type="submission" date="2017-03" db="EMBL/GenBank/DDBJ databases">
        <title>Genomes of endolithic fungi from Antarctica.</title>
        <authorList>
            <person name="Coleine C."/>
            <person name="Masonjones S."/>
            <person name="Stajich J.E."/>
        </authorList>
    </citation>
    <scope>NUCLEOTIDE SEQUENCE [LARGE SCALE GENOMIC DNA]</scope>
    <source>
        <strain evidence="11 12">CCFEE 5184</strain>
    </source>
</reference>
<dbReference type="Pfam" id="PF07690">
    <property type="entry name" value="MFS_1"/>
    <property type="match status" value="1"/>
</dbReference>